<dbReference type="Proteomes" id="UP000315496">
    <property type="component" value="Chromosome 2"/>
</dbReference>
<accession>A0A4Z1ST56</accession>
<gene>
    <name evidence="2" type="ORF">GMRT_15261</name>
</gene>
<feature type="compositionally biased region" description="Basic and acidic residues" evidence="1">
    <location>
        <begin position="1537"/>
        <end position="1547"/>
    </location>
</feature>
<keyword evidence="3" id="KW-1185">Reference proteome</keyword>
<proteinExistence type="predicted"/>
<feature type="compositionally biased region" description="Polar residues" evidence="1">
    <location>
        <begin position="456"/>
        <end position="472"/>
    </location>
</feature>
<dbReference type="VEuPathDB" id="GiardiaDB:GMRT_15261"/>
<comment type="caution">
    <text evidence="2">The sequence shown here is derived from an EMBL/GenBank/DDBJ whole genome shotgun (WGS) entry which is preliminary data.</text>
</comment>
<sequence>MEATFSLRAISELPTLRSGGLPCYFVTAHICGCDGALLPEDLSVANLKPVSLGPGEVPLPDTTCLSLSEGTTLHLTLEPEQILASLSLYNPVEAPRFWLSAHPATIDTICTRLVNSYVALDLLAVLPASQTPFSAPKKAAPSKGAQPEDSEFVVIPVASARLDVTDQILNALSVGKPIKGSHVGQFHIIPSHLGPLAEQFVVPATGLIVEFCLELELIVADFIQRYTVQKHESDLKSFIVGSIELNSADFGERFRLPGTCWNMDLALPVEASSEGAITSAIYFSYSGAYFDAQPAPPTTKKDATELTADQVMSQFRACIASIVPQSLVKESSEPRSRGSGVFPSGVSTGRTELGSRYSVSGHNTTVNDTQSTGGLFRINENLAEIAMSRNLAAAPASDTQLKFPEFTTDYFAESLEDHATYVETILNVYQNTLKHRMSAPGEPSGTSSGEPRRRGSTTQLQIGNTSSGTSAPSLPAVRFPSELFEPFLLQSRYLVKCSTFFIVINSVTQSLIRRCFVEMGNGEFLLSVLLRPRFSLQQRYILAEQLLPLEKKPPVAPMAPIASAHSAFSGNAQGLSAFCSSGIKFFGVNRSTLFYTQSPDQIYSRLPQLCPTLQQAQPVFLEPLAYYCFTQIDIRALLNPLCQFASCDALGSFLPFDPLIFQSFFPSVVSTWRGLEQAPSQDVSVVEDEQDNSLQSPVSEDQTRSRPASAAHEQVQLRGKAGRQGTTTQGTAGKQPAQVKGQGMGDPVLLDFVAKAARYESGAANYILGNVLCGAYVILEMISRSVAGRLESQGKDVPPIPCVVPCPGLNSRYVSELIEKYCGHSAELGETISFLRQLQQLLVMPASFNSTLRANLVMPSLGGTLTFRFPLLAYASAAVCSDGSREVTVGDRGTDSSWPSSLRLANLEIISRSQTSFVLGSEEPGTDGEHARTIHPLAYFDYGSASREKQKTMMMITGVIKDWRQDIIARYKQLAKGLKADVTDAEAGAVEYSSIPEENQKMKAIMTAGRQLSLRGLQGQLIIQNALVTPKVLPQISQVINEERTEIRTEYSFRDFKLLLQNEGFVELISRKILSHLETLAHKGFNDLSDMLEFLLLNIVEQRDNGQQDSRQVYRNKKLAHRIDKDDEDEELDFDPNGMETLLLPRHVALQDIRRYLFRAKFLTLLGMETTLEHGFQLAASALARHAQLLTNDRKIDIFLPENIIQLSRLVESRYIRIMSSTLIISGLKIGAPHHIEASTDFDRIAQYMRGPAGVVCSLIDQDATDLIGTDAYLLTLAIMQTVFKNSTGGSHSKKSNSMDSIVIPYGRDYSELLFTHALLMYENFMCYLVGQTAVMNNDSQHEWAKNDTQQAILQRLNQGVFNKSDIASILENLRIKPQHNHYLRQFNDLLEGELSTATSKLNKQKSQLEIESCAASVVGSVAGSVFTRTRDTSEAVGGPVKRLTGNAFNIGPKPLTQEQEREISEIPMHNVLGDGSFTYPPFWCMGAYIYIAWSMRLMDAGTIVRGIKNACEHFIIKKHEAYKMRQVNTARSHGNARPESDERNDKLDEADQISDLASGTSSDITVSVDSDLTGPSGPSESRNHTSGSHIARLSLLDLRNFKQLKRSKSQYTQHVSLNHLHAIQAYLRDSYLEGSIFSPNVARYATTKDYMEMLLDVSLPENDRFQSTGDPVTKQILRLCAFISLAEWLTLRGETLMAGYTLTHCEKLSKEILGMDPNQQTSAFFNHQQLRIVIANMRKLFIEKKISVLIEYSENIMKGSLGSALVGRAKTSPAFLFYRARALTNLNYSLLSQIVDKKGSSHLVAFSMRTVFGEIARIAIQAYQLASHSRQVRDDFFRGSTSIYESYLPAEFLYILTLILLASIRVIDVIRSTYRPPVQLETQPSEDHPHIDLIFTGANTPKRDSESHTIEGNLETLLQLPEANYLDGPLAFETSSVSTSAHINYLREQYKAKRLMAQKADAIESHLSVGNFRTLKRQVKDQIGDAEPIIRVGSDGTTDLATRDTHDRLEGVPAGSTGESGFTNTMAALANATLGARTLTPEKVQKDIGRALILASSAVKNLLQACPHLGEAWALFSISQLAMGNVAESRLSSSISTLLAPESPDPWISWICCELQEGFSITSSGGHLTDDKVQEIRSCIRQIDAMGIGLTFLNAFWTDVTEFSEEVLS</sequence>
<reference evidence="2 3" key="1">
    <citation type="submission" date="2019-05" db="EMBL/GenBank/DDBJ databases">
        <title>The compact genome of Giardia muris reveals important steps in the evolution of intestinal protozoan parasites.</title>
        <authorList>
            <person name="Xu F."/>
            <person name="Jimenez-Gonzalez A."/>
            <person name="Einarsson E."/>
            <person name="Astvaldsson A."/>
            <person name="Peirasmaki D."/>
            <person name="Eckmann L."/>
            <person name="Andersson J.O."/>
            <person name="Svard S.G."/>
            <person name="Jerlstrom-Hultqvist J."/>
        </authorList>
    </citation>
    <scope>NUCLEOTIDE SEQUENCE [LARGE SCALE GENOMIC DNA]</scope>
    <source>
        <strain evidence="2 3">Roberts-Thomson</strain>
    </source>
</reference>
<feature type="region of interest" description="Disordered" evidence="1">
    <location>
        <begin position="1528"/>
        <end position="1547"/>
    </location>
</feature>
<organism evidence="2 3">
    <name type="scientific">Giardia muris</name>
    <dbReference type="NCBI Taxonomy" id="5742"/>
    <lineage>
        <taxon>Eukaryota</taxon>
        <taxon>Metamonada</taxon>
        <taxon>Diplomonadida</taxon>
        <taxon>Hexamitidae</taxon>
        <taxon>Giardiinae</taxon>
        <taxon>Giardia</taxon>
    </lineage>
</organism>
<evidence type="ECO:0000313" key="3">
    <source>
        <dbReference type="Proteomes" id="UP000315496"/>
    </source>
</evidence>
<evidence type="ECO:0000256" key="1">
    <source>
        <dbReference type="SAM" id="MobiDB-lite"/>
    </source>
</evidence>
<feature type="region of interest" description="Disordered" evidence="1">
    <location>
        <begin position="1563"/>
        <end position="1588"/>
    </location>
</feature>
<feature type="compositionally biased region" description="Polar residues" evidence="1">
    <location>
        <begin position="1577"/>
        <end position="1588"/>
    </location>
</feature>
<dbReference type="EMBL" id="VDLU01000002">
    <property type="protein sequence ID" value="TNJ28185.1"/>
    <property type="molecule type" value="Genomic_DNA"/>
</dbReference>
<protein>
    <submittedName>
        <fullName evidence="2">Uncharacterized protein</fullName>
    </submittedName>
</protein>
<name>A0A4Z1ST56_GIAMU</name>
<feature type="region of interest" description="Disordered" evidence="1">
    <location>
        <begin position="680"/>
        <end position="741"/>
    </location>
</feature>
<dbReference type="OrthoDB" id="10252535at2759"/>
<feature type="compositionally biased region" description="Low complexity" evidence="1">
    <location>
        <begin position="1563"/>
        <end position="1574"/>
    </location>
</feature>
<feature type="region of interest" description="Disordered" evidence="1">
    <location>
        <begin position="436"/>
        <end position="473"/>
    </location>
</feature>
<feature type="compositionally biased region" description="Low complexity" evidence="1">
    <location>
        <begin position="723"/>
        <end position="734"/>
    </location>
</feature>
<evidence type="ECO:0000313" key="2">
    <source>
        <dbReference type="EMBL" id="TNJ28185.1"/>
    </source>
</evidence>